<dbReference type="eggNOG" id="ENOG5032YNB">
    <property type="taxonomic scope" value="Bacteria"/>
</dbReference>
<dbReference type="EMBL" id="CP000934">
    <property type="protein sequence ID" value="ACE85357.1"/>
    <property type="molecule type" value="Genomic_DNA"/>
</dbReference>
<name>B3PDF5_CELJU</name>
<organism evidence="1 2">
    <name type="scientific">Cellvibrio japonicus (strain Ueda107)</name>
    <name type="common">Pseudomonas fluorescens subsp. cellulosa</name>
    <dbReference type="NCBI Taxonomy" id="498211"/>
    <lineage>
        <taxon>Bacteria</taxon>
        <taxon>Pseudomonadati</taxon>
        <taxon>Pseudomonadota</taxon>
        <taxon>Gammaproteobacteria</taxon>
        <taxon>Cellvibrionales</taxon>
        <taxon>Cellvibrionaceae</taxon>
        <taxon>Cellvibrio</taxon>
    </lineage>
</organism>
<keyword evidence="2" id="KW-1185">Reference proteome</keyword>
<accession>B3PDF5</accession>
<proteinExistence type="predicted"/>
<reference evidence="1 2" key="1">
    <citation type="journal article" date="2008" name="J. Bacteriol.">
        <title>Insights into plant cell wall degradation from the genome sequence of the soil bacterium Cellvibrio japonicus.</title>
        <authorList>
            <person name="Deboy R.T."/>
            <person name="Mongodin E.F."/>
            <person name="Fouts D.E."/>
            <person name="Tailford L.E."/>
            <person name="Khouri H."/>
            <person name="Emerson J.B."/>
            <person name="Mohamoud Y."/>
            <person name="Watkins K."/>
            <person name="Henrissat B."/>
            <person name="Gilbert H.J."/>
            <person name="Nelson K.E."/>
        </authorList>
    </citation>
    <scope>NUCLEOTIDE SEQUENCE [LARGE SCALE GENOMIC DNA]</scope>
    <source>
        <strain evidence="1 2">Ueda107</strain>
    </source>
</reference>
<evidence type="ECO:0000313" key="1">
    <source>
        <dbReference type="EMBL" id="ACE85357.1"/>
    </source>
</evidence>
<protein>
    <submittedName>
        <fullName evidence="1">Uncharacterized protein</fullName>
    </submittedName>
</protein>
<gene>
    <name evidence="1" type="ordered locus">CJA_3113</name>
</gene>
<dbReference type="HOGENOM" id="CLU_2407888_0_0_6"/>
<dbReference type="STRING" id="498211.CJA_3113"/>
<sequence>MRERSYKKMAGTSAVFIPANFASASPVERDGLVWSDAELHMPDSPQPLAWKPPLDTSLALEGLEEYEPPASGDARYIKNLGMAFVYNSEIRGWVALTDYV</sequence>
<dbReference type="RefSeq" id="WP_012488691.1">
    <property type="nucleotide sequence ID" value="NC_010995.1"/>
</dbReference>
<dbReference type="Proteomes" id="UP000001036">
    <property type="component" value="Chromosome"/>
</dbReference>
<dbReference type="KEGG" id="cja:CJA_3113"/>
<dbReference type="AlphaFoldDB" id="B3PDF5"/>
<evidence type="ECO:0000313" key="2">
    <source>
        <dbReference type="Proteomes" id="UP000001036"/>
    </source>
</evidence>